<evidence type="ECO:0000313" key="3">
    <source>
        <dbReference type="Proteomes" id="UP001628179"/>
    </source>
</evidence>
<dbReference type="Proteomes" id="UP001628179">
    <property type="component" value="Unassembled WGS sequence"/>
</dbReference>
<dbReference type="RefSeq" id="XP_070915274.1">
    <property type="nucleotide sequence ID" value="XM_071059173.1"/>
</dbReference>
<dbReference type="GeneID" id="98174496"/>
<dbReference type="EMBL" id="BAAFSV010000002">
    <property type="protein sequence ID" value="GAB1313542.1"/>
    <property type="molecule type" value="Genomic_DNA"/>
</dbReference>
<proteinExistence type="predicted"/>
<protein>
    <submittedName>
        <fullName evidence="2">Uncharacterized protein</fullName>
    </submittedName>
</protein>
<gene>
    <name evidence="2" type="ORF">MFIFM68171_03752</name>
</gene>
<reference evidence="2 3" key="1">
    <citation type="submission" date="2024-09" db="EMBL/GenBank/DDBJ databases">
        <title>Itraconazole resistance in Madurella fahalii resulting from another homologue of gene encoding cytochrome P450 14-alpha sterol demethylase (CYP51).</title>
        <authorList>
            <person name="Yoshioka I."/>
            <person name="Fahal A.H."/>
            <person name="Kaneko S."/>
            <person name="Yaguchi T."/>
        </authorList>
    </citation>
    <scope>NUCLEOTIDE SEQUENCE [LARGE SCALE GENOMIC DNA]</scope>
    <source>
        <strain evidence="2 3">IFM 68171</strain>
    </source>
</reference>
<keyword evidence="3" id="KW-1185">Reference proteome</keyword>
<organism evidence="2 3">
    <name type="scientific">Madurella fahalii</name>
    <dbReference type="NCBI Taxonomy" id="1157608"/>
    <lineage>
        <taxon>Eukaryota</taxon>
        <taxon>Fungi</taxon>
        <taxon>Dikarya</taxon>
        <taxon>Ascomycota</taxon>
        <taxon>Pezizomycotina</taxon>
        <taxon>Sordariomycetes</taxon>
        <taxon>Sordariomycetidae</taxon>
        <taxon>Sordariales</taxon>
        <taxon>Sordariales incertae sedis</taxon>
        <taxon>Madurella</taxon>
    </lineage>
</organism>
<evidence type="ECO:0000256" key="1">
    <source>
        <dbReference type="SAM" id="MobiDB-lite"/>
    </source>
</evidence>
<feature type="region of interest" description="Disordered" evidence="1">
    <location>
        <begin position="278"/>
        <end position="305"/>
    </location>
</feature>
<sequence>MLLNPTSQYGSLYPLDKSFVIAPVSVCVGRARGEITDDGEFLGRVGHYIAKFHDNVTYGKQNSFSANRYVRQIEDKLRRARREALGRGAISEPLPAHEEILALRYCSPSADLNSTIAGLLGELGLAWMGSYLVRDLKRMVARTAPRSANADALLDKVVVDIADVKAAIARLDATVTGDTIIKRGEFSSALTRISAGLHRVKDSVKETKDEVDNTISNLVVTKIDDQMHSCRLQLESLHTVTAKLQKENDELRKLIAAADISTKVALAKPARADGAQANLLGKRKQPGNGSNPGSPKVKRAASGGIVELPTPPAALVAGAQVGTGATHGKGVKKG</sequence>
<accession>A0ABQ0G709</accession>
<comment type="caution">
    <text evidence="2">The sequence shown here is derived from an EMBL/GenBank/DDBJ whole genome shotgun (WGS) entry which is preliminary data.</text>
</comment>
<evidence type="ECO:0000313" key="2">
    <source>
        <dbReference type="EMBL" id="GAB1313542.1"/>
    </source>
</evidence>
<name>A0ABQ0G709_9PEZI</name>